<keyword evidence="19" id="KW-1185">Reference proteome</keyword>
<evidence type="ECO:0000256" key="2">
    <source>
        <dbReference type="ARBA" id="ARBA00006024"/>
    </source>
</evidence>
<dbReference type="Pfam" id="PF00122">
    <property type="entry name" value="E1-E2_ATPase"/>
    <property type="match status" value="1"/>
</dbReference>
<feature type="domain" description="HMA" evidence="17">
    <location>
        <begin position="41"/>
        <end position="107"/>
    </location>
</feature>
<dbReference type="PRINTS" id="PR00119">
    <property type="entry name" value="CATATPASE"/>
</dbReference>
<evidence type="ECO:0000256" key="7">
    <source>
        <dbReference type="ARBA" id="ARBA00022723"/>
    </source>
</evidence>
<dbReference type="PANTHER" id="PTHR43520:SF5">
    <property type="entry name" value="CATION-TRANSPORTING P-TYPE ATPASE-RELATED"/>
    <property type="match status" value="1"/>
</dbReference>
<evidence type="ECO:0000256" key="5">
    <source>
        <dbReference type="ARBA" id="ARBA00022553"/>
    </source>
</evidence>
<feature type="transmembrane region" description="Helical" evidence="15">
    <location>
        <begin position="406"/>
        <end position="431"/>
    </location>
</feature>
<dbReference type="NCBIfam" id="TIGR01525">
    <property type="entry name" value="ATPase-IB_hvy"/>
    <property type="match status" value="1"/>
</dbReference>
<feature type="transmembrane region" description="Helical" evidence="15">
    <location>
        <begin position="126"/>
        <end position="146"/>
    </location>
</feature>
<keyword evidence="7 15" id="KW-0479">Metal-binding</keyword>
<evidence type="ECO:0000259" key="17">
    <source>
        <dbReference type="PROSITE" id="PS50846"/>
    </source>
</evidence>
<keyword evidence="8 15" id="KW-0547">Nucleotide-binding</keyword>
<dbReference type="InterPro" id="IPR023214">
    <property type="entry name" value="HAD_sf"/>
</dbReference>
<evidence type="ECO:0000256" key="16">
    <source>
        <dbReference type="SAM" id="MobiDB-lite"/>
    </source>
</evidence>
<keyword evidence="5" id="KW-0597">Phosphoprotein</keyword>
<comment type="caution">
    <text evidence="18">The sequence shown here is derived from an EMBL/GenBank/DDBJ whole genome shotgun (WGS) entry which is preliminary data.</text>
</comment>
<evidence type="ECO:0000256" key="11">
    <source>
        <dbReference type="ARBA" id="ARBA00022967"/>
    </source>
</evidence>
<keyword evidence="10" id="KW-0460">Magnesium</keyword>
<dbReference type="PRINTS" id="PR00943">
    <property type="entry name" value="CUATPASE"/>
</dbReference>
<reference evidence="19" key="1">
    <citation type="journal article" date="2019" name="Int. J. Syst. Evol. Microbiol.">
        <title>The Global Catalogue of Microorganisms (GCM) 10K type strain sequencing project: providing services to taxonomists for standard genome sequencing and annotation.</title>
        <authorList>
            <consortium name="The Broad Institute Genomics Platform"/>
            <consortium name="The Broad Institute Genome Sequencing Center for Infectious Disease"/>
            <person name="Wu L."/>
            <person name="Ma J."/>
        </authorList>
    </citation>
    <scope>NUCLEOTIDE SEQUENCE [LARGE SCALE GENOMIC DNA]</scope>
    <source>
        <strain evidence="19">CCUG 60023</strain>
    </source>
</reference>
<dbReference type="NCBIfam" id="TIGR01511">
    <property type="entry name" value="ATPase-IB1_Cu"/>
    <property type="match status" value="1"/>
</dbReference>
<keyword evidence="6 15" id="KW-0812">Transmembrane</keyword>
<dbReference type="SUPFAM" id="SSF81665">
    <property type="entry name" value="Calcium ATPase, transmembrane domain M"/>
    <property type="match status" value="1"/>
</dbReference>
<keyword evidence="14 15" id="KW-0472">Membrane</keyword>
<dbReference type="CDD" id="cd00371">
    <property type="entry name" value="HMA"/>
    <property type="match status" value="1"/>
</dbReference>
<dbReference type="SUPFAM" id="SSF81653">
    <property type="entry name" value="Calcium ATPase, transduction domain A"/>
    <property type="match status" value="1"/>
</dbReference>
<dbReference type="Pfam" id="PF00702">
    <property type="entry name" value="Hydrolase"/>
    <property type="match status" value="1"/>
</dbReference>
<dbReference type="NCBIfam" id="TIGR01512">
    <property type="entry name" value="ATPase-IB2_Cd"/>
    <property type="match status" value="1"/>
</dbReference>
<dbReference type="PROSITE" id="PS50846">
    <property type="entry name" value="HMA_2"/>
    <property type="match status" value="1"/>
</dbReference>
<evidence type="ECO:0000256" key="12">
    <source>
        <dbReference type="ARBA" id="ARBA00022989"/>
    </source>
</evidence>
<feature type="region of interest" description="Disordered" evidence="16">
    <location>
        <begin position="754"/>
        <end position="774"/>
    </location>
</feature>
<evidence type="ECO:0000256" key="6">
    <source>
        <dbReference type="ARBA" id="ARBA00022692"/>
    </source>
</evidence>
<organism evidence="18 19">
    <name type="scientific">Pseudahrensia aquimaris</name>
    <dbReference type="NCBI Taxonomy" id="744461"/>
    <lineage>
        <taxon>Bacteria</taxon>
        <taxon>Pseudomonadati</taxon>
        <taxon>Pseudomonadota</taxon>
        <taxon>Alphaproteobacteria</taxon>
        <taxon>Hyphomicrobiales</taxon>
        <taxon>Ahrensiaceae</taxon>
        <taxon>Pseudahrensia</taxon>
    </lineage>
</organism>
<evidence type="ECO:0000256" key="13">
    <source>
        <dbReference type="ARBA" id="ARBA00023065"/>
    </source>
</evidence>
<dbReference type="InterPro" id="IPR023299">
    <property type="entry name" value="ATPase_P-typ_cyto_dom_N"/>
</dbReference>
<evidence type="ECO:0000256" key="15">
    <source>
        <dbReference type="RuleBase" id="RU362081"/>
    </source>
</evidence>
<feature type="transmembrane region" description="Helical" evidence="15">
    <location>
        <begin position="158"/>
        <end position="179"/>
    </location>
</feature>
<dbReference type="InterPro" id="IPR008250">
    <property type="entry name" value="ATPase_P-typ_transduc_dom_A_sf"/>
</dbReference>
<dbReference type="PROSITE" id="PS00154">
    <property type="entry name" value="ATPASE_E1_E2"/>
    <property type="match status" value="1"/>
</dbReference>
<dbReference type="RefSeq" id="WP_377212849.1">
    <property type="nucleotide sequence ID" value="NZ_JBHTJV010000009.1"/>
</dbReference>
<protein>
    <submittedName>
        <fullName evidence="18">Heavy metal translocating P-type ATPase</fullName>
    </submittedName>
</protein>
<feature type="compositionally biased region" description="Polar residues" evidence="16">
    <location>
        <begin position="762"/>
        <end position="774"/>
    </location>
</feature>
<comment type="similarity">
    <text evidence="2 15">Belongs to the cation transport ATPase (P-type) (TC 3.A.3) family. Type IB subfamily.</text>
</comment>
<keyword evidence="11" id="KW-1278">Translocase</keyword>
<accession>A0ABW3FJK1</accession>
<evidence type="ECO:0000256" key="1">
    <source>
        <dbReference type="ARBA" id="ARBA00004651"/>
    </source>
</evidence>
<evidence type="ECO:0000256" key="8">
    <source>
        <dbReference type="ARBA" id="ARBA00022741"/>
    </source>
</evidence>
<dbReference type="Gene3D" id="3.40.50.1000">
    <property type="entry name" value="HAD superfamily/HAD-like"/>
    <property type="match status" value="1"/>
</dbReference>
<proteinExistence type="inferred from homology"/>
<dbReference type="Proteomes" id="UP001597101">
    <property type="component" value="Unassembled WGS sequence"/>
</dbReference>
<dbReference type="InterPro" id="IPR018303">
    <property type="entry name" value="ATPase_P-typ_P_site"/>
</dbReference>
<gene>
    <name evidence="18" type="ORF">ACFQ14_11370</name>
</gene>
<dbReference type="SUPFAM" id="SSF55008">
    <property type="entry name" value="HMA, heavy metal-associated domain"/>
    <property type="match status" value="1"/>
</dbReference>
<keyword evidence="12 15" id="KW-1133">Transmembrane helix</keyword>
<feature type="transmembrane region" description="Helical" evidence="15">
    <location>
        <begin position="698"/>
        <end position="715"/>
    </location>
</feature>
<evidence type="ECO:0000313" key="19">
    <source>
        <dbReference type="Proteomes" id="UP001597101"/>
    </source>
</evidence>
<dbReference type="SUPFAM" id="SSF56784">
    <property type="entry name" value="HAD-like"/>
    <property type="match status" value="1"/>
</dbReference>
<evidence type="ECO:0000256" key="14">
    <source>
        <dbReference type="ARBA" id="ARBA00023136"/>
    </source>
</evidence>
<evidence type="ECO:0000313" key="18">
    <source>
        <dbReference type="EMBL" id="MFD0917009.1"/>
    </source>
</evidence>
<dbReference type="InterPro" id="IPR059000">
    <property type="entry name" value="ATPase_P-type_domA"/>
</dbReference>
<name>A0ABW3FJK1_9HYPH</name>
<dbReference type="Gene3D" id="3.40.1110.10">
    <property type="entry name" value="Calcium-transporting ATPase, cytoplasmic domain N"/>
    <property type="match status" value="1"/>
</dbReference>
<feature type="transmembrane region" description="Helical" evidence="15">
    <location>
        <begin position="219"/>
        <end position="237"/>
    </location>
</feature>
<dbReference type="Gene3D" id="3.30.70.100">
    <property type="match status" value="1"/>
</dbReference>
<feature type="transmembrane region" description="Helical" evidence="15">
    <location>
        <begin position="191"/>
        <end position="213"/>
    </location>
</feature>
<keyword evidence="3" id="KW-0813">Transport</keyword>
<comment type="subcellular location">
    <subcellularLocation>
        <location evidence="1">Cell membrane</location>
        <topology evidence="1">Multi-pass membrane protein</topology>
    </subcellularLocation>
</comment>
<dbReference type="InterPro" id="IPR023298">
    <property type="entry name" value="ATPase_P-typ_TM_dom_sf"/>
</dbReference>
<dbReference type="InterPro" id="IPR017969">
    <property type="entry name" value="Heavy-metal-associated_CS"/>
</dbReference>
<keyword evidence="4 15" id="KW-1003">Cell membrane</keyword>
<evidence type="ECO:0000256" key="10">
    <source>
        <dbReference type="ARBA" id="ARBA00022842"/>
    </source>
</evidence>
<dbReference type="Gene3D" id="2.70.150.10">
    <property type="entry name" value="Calcium-transporting ATPase, cytoplasmic transduction domain A"/>
    <property type="match status" value="1"/>
</dbReference>
<feature type="transmembrane region" description="Helical" evidence="15">
    <location>
        <begin position="721"/>
        <end position="739"/>
    </location>
</feature>
<evidence type="ECO:0000256" key="9">
    <source>
        <dbReference type="ARBA" id="ARBA00022840"/>
    </source>
</evidence>
<evidence type="ECO:0000256" key="4">
    <source>
        <dbReference type="ARBA" id="ARBA00022475"/>
    </source>
</evidence>
<dbReference type="EMBL" id="JBHTJV010000009">
    <property type="protein sequence ID" value="MFD0917009.1"/>
    <property type="molecule type" value="Genomic_DNA"/>
</dbReference>
<keyword evidence="13" id="KW-0406">Ion transport</keyword>
<keyword evidence="9 15" id="KW-0067">ATP-binding</keyword>
<dbReference type="InterPro" id="IPR027256">
    <property type="entry name" value="P-typ_ATPase_IB"/>
</dbReference>
<dbReference type="NCBIfam" id="TIGR01494">
    <property type="entry name" value="ATPase_P-type"/>
    <property type="match status" value="1"/>
</dbReference>
<dbReference type="PROSITE" id="PS01047">
    <property type="entry name" value="HMA_1"/>
    <property type="match status" value="1"/>
</dbReference>
<dbReference type="InterPro" id="IPR036163">
    <property type="entry name" value="HMA_dom_sf"/>
</dbReference>
<feature type="transmembrane region" description="Helical" evidence="15">
    <location>
        <begin position="373"/>
        <end position="394"/>
    </location>
</feature>
<dbReference type="InterPro" id="IPR001757">
    <property type="entry name" value="P_typ_ATPase"/>
</dbReference>
<evidence type="ECO:0000256" key="3">
    <source>
        <dbReference type="ARBA" id="ARBA00022448"/>
    </source>
</evidence>
<dbReference type="InterPro" id="IPR036412">
    <property type="entry name" value="HAD-like_sf"/>
</dbReference>
<dbReference type="InterPro" id="IPR006121">
    <property type="entry name" value="HMA_dom"/>
</dbReference>
<sequence length="774" mass="81773">MTCCSVPLTSDQGTGEHRTAQAHLASEEIRLAARSLGNGLLQTDFIVPEMHCVACISKIEKSLAKLPQVEQARANLSNRRVSIVWNPDRGDALALDQTLDGLGFDHTLYSGDEPENDTVSAKGRQLLMSLAVAGFASANIMLLSVSVWSGADAETAKLFHLISGMIAVPAVAYAGRPFFSSALKALSAGRLNMDVPISLAVLLALLMGLYESLGDGQEAYFDACVMLLFFLLIGRYLDHMMRERARGSVESLAKLTARGGVVVGNDGELSYLPQSALQPGQRLRIMPGERFPVDGTIVEGATDIDRSLVTGESDGCLASVGETIEAGVLNLTRPIDIIATSDASNSFLAEMMQMMEAAQNGRGRYVRVAERMATIYAPAVHLLALVTFVGWLVATGGDWKASLYCAIAVLIITCPCALGLAVPVVHVIGAGRLLKEGIFMRDGSAFERMAEIDRVAFDKTGTLTLGTPCLTKATDVTKNDGKIIAALAARSSHPVANALCVHFSDQQTVELDDIEEIAGFGLQAHIDGKTVRLGRPEWVVEISQGDSIDETATSAFCIEGEAPALFYLTDKIRSGARETVDALKAHNLSVEILSGDRAANVAPVAAQLGIPDYQAQLTPKGKLDHLAGLSSRGNKVLMLGDGLNDAPSLAAAHVSMAPASASEIGRLASDFVFLRKDLSAVPFAHTVSLKTRRLIQQNFGIALAYNCISVPLAMAGHVTPLIAAIAMSASSIVVVANSMRLNWVAGAMTAEAGSEVAPVPPSNSVGLSPKQAVS</sequence>
<dbReference type="Pfam" id="PF00403">
    <property type="entry name" value="HMA"/>
    <property type="match status" value="1"/>
</dbReference>
<dbReference type="PANTHER" id="PTHR43520">
    <property type="entry name" value="ATP7, ISOFORM B"/>
    <property type="match status" value="1"/>
</dbReference>